<dbReference type="SUPFAM" id="SSF51735">
    <property type="entry name" value="NAD(P)-binding Rossmann-fold domains"/>
    <property type="match status" value="1"/>
</dbReference>
<reference evidence="3" key="1">
    <citation type="submission" date="2018-05" db="EMBL/GenBank/DDBJ databases">
        <authorList>
            <person name="Lanie J.A."/>
            <person name="Ng W.-L."/>
            <person name="Kazmierczak K.M."/>
            <person name="Andrzejewski T.M."/>
            <person name="Davidsen T.M."/>
            <person name="Wayne K.J."/>
            <person name="Tettelin H."/>
            <person name="Glass J.I."/>
            <person name="Rusch D."/>
            <person name="Podicherti R."/>
            <person name="Tsui H.-C.T."/>
            <person name="Winkler M.E."/>
        </authorList>
    </citation>
    <scope>NUCLEOTIDE SEQUENCE</scope>
</reference>
<dbReference type="EMBL" id="UINC01003976">
    <property type="protein sequence ID" value="SVA10795.1"/>
    <property type="molecule type" value="Genomic_DNA"/>
</dbReference>
<dbReference type="PANTHER" id="PTHR43000">
    <property type="entry name" value="DTDP-D-GLUCOSE 4,6-DEHYDRATASE-RELATED"/>
    <property type="match status" value="1"/>
</dbReference>
<dbReference type="InterPro" id="IPR001509">
    <property type="entry name" value="Epimerase_deHydtase"/>
</dbReference>
<sequence length="310" mass="34970">MAILITGGCGFLGSHLVDQMVAEGCSVLVFDRVYKKELWDEYGWSQNPMVSFMLGDIKDRDSVFEAVQQSDMWVNLAGLLGTAEMINNPIPAVEVNVLGALNVFDAARLYKKRGVQIDVGNYWMNNPYSITKSIASRFASMYNKEHDTDIRIVRGMNVFGERQKHRPIRKLFPNLVIPALLNKPITLYGTGDQIMDLIYVKDIADILSRALLLDDVPNDVSYEAGIGDNQTINQTAKLVLELTGSSSELVHKPMRSGEDKMSVVQITDQGWEDLKTHLGFTKQDLTPFSQAVQNSIQWYRDNLSRFPWDE</sequence>
<protein>
    <recommendedName>
        <fullName evidence="2">NAD-dependent epimerase/dehydratase domain-containing protein</fullName>
    </recommendedName>
</protein>
<dbReference type="Gene3D" id="3.90.25.10">
    <property type="entry name" value="UDP-galactose 4-epimerase, domain 1"/>
    <property type="match status" value="1"/>
</dbReference>
<accession>A0A381T3L1</accession>
<feature type="domain" description="NAD-dependent epimerase/dehydratase" evidence="2">
    <location>
        <begin position="3"/>
        <end position="213"/>
    </location>
</feature>
<dbReference type="InterPro" id="IPR036291">
    <property type="entry name" value="NAD(P)-bd_dom_sf"/>
</dbReference>
<proteinExistence type="inferred from homology"/>
<dbReference type="Gene3D" id="3.40.50.720">
    <property type="entry name" value="NAD(P)-binding Rossmann-like Domain"/>
    <property type="match status" value="2"/>
</dbReference>
<evidence type="ECO:0000256" key="1">
    <source>
        <dbReference type="ARBA" id="ARBA00007637"/>
    </source>
</evidence>
<organism evidence="3">
    <name type="scientific">marine metagenome</name>
    <dbReference type="NCBI Taxonomy" id="408172"/>
    <lineage>
        <taxon>unclassified sequences</taxon>
        <taxon>metagenomes</taxon>
        <taxon>ecological metagenomes</taxon>
    </lineage>
</organism>
<gene>
    <name evidence="3" type="ORF">METZ01_LOCUS63649</name>
</gene>
<comment type="similarity">
    <text evidence="1">Belongs to the NAD(P)-dependent epimerase/dehydratase family.</text>
</comment>
<name>A0A381T3L1_9ZZZZ</name>
<dbReference type="AlphaFoldDB" id="A0A381T3L1"/>
<dbReference type="Pfam" id="PF01370">
    <property type="entry name" value="Epimerase"/>
    <property type="match status" value="1"/>
</dbReference>
<evidence type="ECO:0000313" key="3">
    <source>
        <dbReference type="EMBL" id="SVA10795.1"/>
    </source>
</evidence>
<evidence type="ECO:0000259" key="2">
    <source>
        <dbReference type="Pfam" id="PF01370"/>
    </source>
</evidence>